<comment type="caution">
    <text evidence="2">The sequence shown here is derived from an EMBL/GenBank/DDBJ whole genome shotgun (WGS) entry which is preliminary data.</text>
</comment>
<gene>
    <name evidence="2" type="ORF">FHS44_001528</name>
</gene>
<evidence type="ECO:0000313" key="3">
    <source>
        <dbReference type="Proteomes" id="UP000552644"/>
    </source>
</evidence>
<dbReference type="EMBL" id="JACHJP010000001">
    <property type="protein sequence ID" value="MBB4914456.1"/>
    <property type="molecule type" value="Genomic_DNA"/>
</dbReference>
<reference evidence="2 3" key="1">
    <citation type="submission" date="2020-08" db="EMBL/GenBank/DDBJ databases">
        <title>Genomic Encyclopedia of Type Strains, Phase III (KMG-III): the genomes of soil and plant-associated and newly described type strains.</title>
        <authorList>
            <person name="Whitman W."/>
        </authorList>
    </citation>
    <scope>NUCLEOTIDE SEQUENCE [LARGE SCALE GENOMIC DNA]</scope>
    <source>
        <strain evidence="2 3">CECT 8840</strain>
    </source>
</reference>
<evidence type="ECO:0000313" key="2">
    <source>
        <dbReference type="EMBL" id="MBB4914456.1"/>
    </source>
</evidence>
<keyword evidence="1" id="KW-0812">Transmembrane</keyword>
<dbReference type="RefSeq" id="WP_221460370.1">
    <property type="nucleotide sequence ID" value="NZ_JACHJP010000001.1"/>
</dbReference>
<sequence>MNAYLDLDALWRVLVAALAGGAGLVAVFSVALAGLAATRPTSEGGGGRPLGWVVAVTGFLVVAAGVVLGIWVMLAK</sequence>
<organism evidence="2 3">
    <name type="scientific">Streptosporangium saharense</name>
    <dbReference type="NCBI Taxonomy" id="1706840"/>
    <lineage>
        <taxon>Bacteria</taxon>
        <taxon>Bacillati</taxon>
        <taxon>Actinomycetota</taxon>
        <taxon>Actinomycetes</taxon>
        <taxon>Streptosporangiales</taxon>
        <taxon>Streptosporangiaceae</taxon>
        <taxon>Streptosporangium</taxon>
    </lineage>
</organism>
<keyword evidence="1" id="KW-1133">Transmembrane helix</keyword>
<feature type="transmembrane region" description="Helical" evidence="1">
    <location>
        <begin position="12"/>
        <end position="38"/>
    </location>
</feature>
<feature type="transmembrane region" description="Helical" evidence="1">
    <location>
        <begin position="50"/>
        <end position="74"/>
    </location>
</feature>
<keyword evidence="3" id="KW-1185">Reference proteome</keyword>
<dbReference type="Proteomes" id="UP000552644">
    <property type="component" value="Unassembled WGS sequence"/>
</dbReference>
<evidence type="ECO:0000256" key="1">
    <source>
        <dbReference type="SAM" id="Phobius"/>
    </source>
</evidence>
<protein>
    <submittedName>
        <fullName evidence="2">Uncharacterized protein</fullName>
    </submittedName>
</protein>
<dbReference type="AlphaFoldDB" id="A0A7W7QJZ7"/>
<name>A0A7W7QJZ7_9ACTN</name>
<proteinExistence type="predicted"/>
<accession>A0A7W7QJZ7</accession>
<keyword evidence="1" id="KW-0472">Membrane</keyword>